<evidence type="ECO:0000259" key="2">
    <source>
        <dbReference type="PROSITE" id="PS50164"/>
    </source>
</evidence>
<organism evidence="3 4">
    <name type="scientific">Candidatus Daviesbacteria bacterium GW2011_GWA2_38_24</name>
    <dbReference type="NCBI Taxonomy" id="1618422"/>
    <lineage>
        <taxon>Bacteria</taxon>
        <taxon>Candidatus Daviesiibacteriota</taxon>
    </lineage>
</organism>
<comment type="caution">
    <text evidence="3">The sequence shown here is derived from an EMBL/GenBank/DDBJ whole genome shotgun (WGS) entry which is preliminary data.</text>
</comment>
<evidence type="ECO:0000256" key="1">
    <source>
        <dbReference type="ARBA" id="ARBA00007435"/>
    </source>
</evidence>
<proteinExistence type="inferred from homology"/>
<dbReference type="Gene3D" id="3.40.1440.10">
    <property type="entry name" value="GIY-YIG endonuclease"/>
    <property type="match status" value="1"/>
</dbReference>
<dbReference type="AlphaFoldDB" id="A0A0G0MP91"/>
<dbReference type="SMART" id="SM00465">
    <property type="entry name" value="GIYc"/>
    <property type="match status" value="1"/>
</dbReference>
<protein>
    <recommendedName>
        <fullName evidence="2">GIY-YIG domain-containing protein</fullName>
    </recommendedName>
</protein>
<evidence type="ECO:0000313" key="4">
    <source>
        <dbReference type="Proteomes" id="UP000034235"/>
    </source>
</evidence>
<sequence length="127" mass="15113">MLYSLYYERQRIRHCEDSDVHRRTKQSSLGILMKKGYVYILANITNRVLYTGVTSNLVKRVYEHKQHLVEGFTAKYNIEKLVYFEMYDDINQAIAREKQLKGGSREKKLRLIETINPTFDDLYKSIV</sequence>
<comment type="similarity">
    <text evidence="1">Belongs to the UPF0213 family.</text>
</comment>
<dbReference type="SUPFAM" id="SSF82771">
    <property type="entry name" value="GIY-YIG endonuclease"/>
    <property type="match status" value="1"/>
</dbReference>
<evidence type="ECO:0000313" key="3">
    <source>
        <dbReference type="EMBL" id="KKQ66706.1"/>
    </source>
</evidence>
<accession>A0A0G0MP91</accession>
<reference evidence="3 4" key="1">
    <citation type="journal article" date="2015" name="Nature">
        <title>rRNA introns, odd ribosomes, and small enigmatic genomes across a large radiation of phyla.</title>
        <authorList>
            <person name="Brown C.T."/>
            <person name="Hug L.A."/>
            <person name="Thomas B.C."/>
            <person name="Sharon I."/>
            <person name="Castelle C.J."/>
            <person name="Singh A."/>
            <person name="Wilkins M.J."/>
            <person name="Williams K.H."/>
            <person name="Banfield J.F."/>
        </authorList>
    </citation>
    <scope>NUCLEOTIDE SEQUENCE [LARGE SCALE GENOMIC DNA]</scope>
</reference>
<feature type="domain" description="GIY-YIG" evidence="2">
    <location>
        <begin position="34"/>
        <end position="110"/>
    </location>
</feature>
<dbReference type="PANTHER" id="PTHR34477">
    <property type="entry name" value="UPF0213 PROTEIN YHBQ"/>
    <property type="match status" value="1"/>
</dbReference>
<dbReference type="InterPro" id="IPR050190">
    <property type="entry name" value="UPF0213_domain"/>
</dbReference>
<dbReference type="InterPro" id="IPR035901">
    <property type="entry name" value="GIY-YIG_endonuc_sf"/>
</dbReference>
<dbReference type="PANTHER" id="PTHR34477:SF5">
    <property type="entry name" value="BSL5627 PROTEIN"/>
    <property type="match status" value="1"/>
</dbReference>
<dbReference type="CDD" id="cd10448">
    <property type="entry name" value="GIY-YIG_unchar_3"/>
    <property type="match status" value="1"/>
</dbReference>
<gene>
    <name evidence="3" type="ORF">US86_C0004G0024</name>
</gene>
<name>A0A0G0MP91_9BACT</name>
<dbReference type="PROSITE" id="PS50164">
    <property type="entry name" value="GIY_YIG"/>
    <property type="match status" value="1"/>
</dbReference>
<dbReference type="EMBL" id="LBUP01000004">
    <property type="protein sequence ID" value="KKQ66706.1"/>
    <property type="molecule type" value="Genomic_DNA"/>
</dbReference>
<dbReference type="InterPro" id="IPR000305">
    <property type="entry name" value="GIY-YIG_endonuc"/>
</dbReference>
<dbReference type="Proteomes" id="UP000034235">
    <property type="component" value="Unassembled WGS sequence"/>
</dbReference>
<dbReference type="Pfam" id="PF01541">
    <property type="entry name" value="GIY-YIG"/>
    <property type="match status" value="1"/>
</dbReference>